<dbReference type="GO" id="GO:0071972">
    <property type="term" value="F:peptidoglycan L,D-transpeptidase activity"/>
    <property type="evidence" value="ECO:0007669"/>
    <property type="project" value="TreeGrafter"/>
</dbReference>
<sequence length="216" mass="23669">MLTRRHFIQTTTALFSAAAASPVLASSWPDAAQKAAWDAEVTPPGPNPWGLHPRFLPQRIVANPGLVPGDIHVDAVARYLYHIEEGGTAMRYGVAIGRGDLYEPGTYEIKRKVQWPHWTPTQNMIKREPEIYAQFAGGMEPGPQNALGSRALYLYVGDRDTYLRIHGTPFPTSIGSRASSGCVRMVMSHINELYPLVQIGSTAHLYSPEGSVTALS</sequence>
<evidence type="ECO:0000256" key="10">
    <source>
        <dbReference type="SAM" id="SignalP"/>
    </source>
</evidence>
<feature type="domain" description="L,D-TPase catalytic" evidence="11">
    <location>
        <begin position="69"/>
        <end position="206"/>
    </location>
</feature>
<feature type="chain" id="PRO_5014153724" description="L,D-TPase catalytic domain-containing protein" evidence="10">
    <location>
        <begin position="26"/>
        <end position="216"/>
    </location>
</feature>
<dbReference type="InterPro" id="IPR050979">
    <property type="entry name" value="LD-transpeptidase"/>
</dbReference>
<dbReference type="GO" id="GO:0005576">
    <property type="term" value="C:extracellular region"/>
    <property type="evidence" value="ECO:0007669"/>
    <property type="project" value="TreeGrafter"/>
</dbReference>
<evidence type="ECO:0000256" key="1">
    <source>
        <dbReference type="ARBA" id="ARBA00004752"/>
    </source>
</evidence>
<dbReference type="GO" id="GO:0018104">
    <property type="term" value="P:peptidoglycan-protein cross-linking"/>
    <property type="evidence" value="ECO:0007669"/>
    <property type="project" value="TreeGrafter"/>
</dbReference>
<dbReference type="EMBL" id="CP025430">
    <property type="protein sequence ID" value="AUH65308.1"/>
    <property type="molecule type" value="Genomic_DNA"/>
</dbReference>
<evidence type="ECO:0000313" key="13">
    <source>
        <dbReference type="Proteomes" id="UP000234530"/>
    </source>
</evidence>
<evidence type="ECO:0000256" key="8">
    <source>
        <dbReference type="ARBA" id="ARBA00023316"/>
    </source>
</evidence>
<dbReference type="GO" id="GO:0071555">
    <property type="term" value="P:cell wall organization"/>
    <property type="evidence" value="ECO:0007669"/>
    <property type="project" value="UniProtKB-UniRule"/>
</dbReference>
<dbReference type="UniPathway" id="UPA00219"/>
<name>A0A2H5F174_9RHOB</name>
<reference evidence="12 13" key="1">
    <citation type="journal article" date="2013" name="Antonie Van Leeuwenhoek">
        <title>Paracoccus zhejiangensis sp. nov., isolated from activated sludge in wastewater-treatment system.</title>
        <authorList>
            <person name="Wu Z.G."/>
            <person name="Zhang D.F."/>
            <person name="Liu Y.L."/>
            <person name="Wang F."/>
            <person name="Jiang X."/>
            <person name="Li C."/>
            <person name="Li S.P."/>
            <person name="Hong Q."/>
            <person name="Li W.J."/>
        </authorList>
    </citation>
    <scope>NUCLEOTIDE SEQUENCE [LARGE SCALE GENOMIC DNA]</scope>
    <source>
        <strain evidence="12 13">J6</strain>
    </source>
</reference>
<keyword evidence="8 9" id="KW-0961">Cell wall biogenesis/degradation</keyword>
<evidence type="ECO:0000259" key="11">
    <source>
        <dbReference type="PROSITE" id="PS52029"/>
    </source>
</evidence>
<protein>
    <recommendedName>
        <fullName evidence="11">L,D-TPase catalytic domain-containing protein</fullName>
    </recommendedName>
</protein>
<evidence type="ECO:0000256" key="2">
    <source>
        <dbReference type="ARBA" id="ARBA00005992"/>
    </source>
</evidence>
<keyword evidence="10" id="KW-0732">Signal</keyword>
<dbReference type="CDD" id="cd16913">
    <property type="entry name" value="YkuD_like"/>
    <property type="match status" value="1"/>
</dbReference>
<dbReference type="GO" id="GO:0016757">
    <property type="term" value="F:glycosyltransferase activity"/>
    <property type="evidence" value="ECO:0007669"/>
    <property type="project" value="UniProtKB-KW"/>
</dbReference>
<dbReference type="PROSITE" id="PS51318">
    <property type="entry name" value="TAT"/>
    <property type="match status" value="1"/>
</dbReference>
<feature type="signal peptide" evidence="10">
    <location>
        <begin position="1"/>
        <end position="25"/>
    </location>
</feature>
<dbReference type="PROSITE" id="PS52029">
    <property type="entry name" value="LD_TPASE"/>
    <property type="match status" value="1"/>
</dbReference>
<evidence type="ECO:0000256" key="6">
    <source>
        <dbReference type="ARBA" id="ARBA00022960"/>
    </source>
</evidence>
<keyword evidence="6 9" id="KW-0133">Cell shape</keyword>
<dbReference type="PANTHER" id="PTHR30582:SF24">
    <property type="entry name" value="L,D-TRANSPEPTIDASE ERFK_SRFK-RELATED"/>
    <property type="match status" value="1"/>
</dbReference>
<keyword evidence="13" id="KW-1185">Reference proteome</keyword>
<keyword evidence="4" id="KW-0808">Transferase</keyword>
<dbReference type="KEGG" id="pzh:CX676_14985"/>
<comment type="similarity">
    <text evidence="2">Belongs to the YkuD family.</text>
</comment>
<dbReference type="GO" id="GO:0008360">
    <property type="term" value="P:regulation of cell shape"/>
    <property type="evidence" value="ECO:0007669"/>
    <property type="project" value="UniProtKB-UniRule"/>
</dbReference>
<proteinExistence type="inferred from homology"/>
<dbReference type="PANTHER" id="PTHR30582">
    <property type="entry name" value="L,D-TRANSPEPTIDASE"/>
    <property type="match status" value="1"/>
</dbReference>
<evidence type="ECO:0000256" key="3">
    <source>
        <dbReference type="ARBA" id="ARBA00022676"/>
    </source>
</evidence>
<evidence type="ECO:0000256" key="9">
    <source>
        <dbReference type="PROSITE-ProRule" id="PRU01373"/>
    </source>
</evidence>
<feature type="active site" description="Proton donor/acceptor" evidence="9">
    <location>
        <position position="166"/>
    </location>
</feature>
<evidence type="ECO:0000256" key="4">
    <source>
        <dbReference type="ARBA" id="ARBA00022679"/>
    </source>
</evidence>
<evidence type="ECO:0000256" key="5">
    <source>
        <dbReference type="ARBA" id="ARBA00022801"/>
    </source>
</evidence>
<accession>A0A2H5F174</accession>
<feature type="active site" description="Nucleophile" evidence="9">
    <location>
        <position position="182"/>
    </location>
</feature>
<keyword evidence="5" id="KW-0378">Hydrolase</keyword>
<keyword evidence="7 9" id="KW-0573">Peptidoglycan synthesis</keyword>
<evidence type="ECO:0000313" key="12">
    <source>
        <dbReference type="EMBL" id="AUH65308.1"/>
    </source>
</evidence>
<organism evidence="12 13">
    <name type="scientific">Paracoccus zhejiangensis</name>
    <dbReference type="NCBI Taxonomy" id="1077935"/>
    <lineage>
        <taxon>Bacteria</taxon>
        <taxon>Pseudomonadati</taxon>
        <taxon>Pseudomonadota</taxon>
        <taxon>Alphaproteobacteria</taxon>
        <taxon>Rhodobacterales</taxon>
        <taxon>Paracoccaceae</taxon>
        <taxon>Paracoccus</taxon>
    </lineage>
</organism>
<dbReference type="InterPro" id="IPR006311">
    <property type="entry name" value="TAT_signal"/>
</dbReference>
<gene>
    <name evidence="12" type="ORF">CX676_14985</name>
</gene>
<dbReference type="InterPro" id="IPR005490">
    <property type="entry name" value="LD_TPept_cat_dom"/>
</dbReference>
<dbReference type="InterPro" id="IPR038063">
    <property type="entry name" value="Transpep_catalytic_dom"/>
</dbReference>
<keyword evidence="3" id="KW-0328">Glycosyltransferase</keyword>
<dbReference type="Gene3D" id="2.40.440.10">
    <property type="entry name" value="L,D-transpeptidase catalytic domain-like"/>
    <property type="match status" value="1"/>
</dbReference>
<evidence type="ECO:0000256" key="7">
    <source>
        <dbReference type="ARBA" id="ARBA00022984"/>
    </source>
</evidence>
<dbReference type="OrthoDB" id="9795305at2"/>
<dbReference type="SUPFAM" id="SSF141523">
    <property type="entry name" value="L,D-transpeptidase catalytic domain-like"/>
    <property type="match status" value="1"/>
</dbReference>
<dbReference type="Pfam" id="PF03734">
    <property type="entry name" value="YkuD"/>
    <property type="match status" value="1"/>
</dbReference>
<dbReference type="AlphaFoldDB" id="A0A2H5F174"/>
<dbReference type="RefSeq" id="WP_101753331.1">
    <property type="nucleotide sequence ID" value="NZ_CP025430.1"/>
</dbReference>
<dbReference type="Proteomes" id="UP000234530">
    <property type="component" value="Chromosome"/>
</dbReference>
<comment type="pathway">
    <text evidence="1 9">Cell wall biogenesis; peptidoglycan biosynthesis.</text>
</comment>